<dbReference type="OrthoDB" id="693868at2759"/>
<evidence type="ECO:0000313" key="2">
    <source>
        <dbReference type="EMBL" id="KAF5735090.1"/>
    </source>
</evidence>
<feature type="compositionally biased region" description="Polar residues" evidence="1">
    <location>
        <begin position="316"/>
        <end position="325"/>
    </location>
</feature>
<feature type="compositionally biased region" description="Basic and acidic residues" evidence="1">
    <location>
        <begin position="364"/>
        <end position="385"/>
    </location>
</feature>
<feature type="region of interest" description="Disordered" evidence="1">
    <location>
        <begin position="125"/>
        <end position="162"/>
    </location>
</feature>
<dbReference type="Proteomes" id="UP000593562">
    <property type="component" value="Unassembled WGS sequence"/>
</dbReference>
<reference evidence="2 3" key="1">
    <citation type="journal article" date="2020" name="Nat. Commun.">
        <title>Genome of Tripterygium wilfordii and identification of cytochrome P450 involved in triptolide biosynthesis.</title>
        <authorList>
            <person name="Tu L."/>
            <person name="Su P."/>
            <person name="Zhang Z."/>
            <person name="Gao L."/>
            <person name="Wang J."/>
            <person name="Hu T."/>
            <person name="Zhou J."/>
            <person name="Zhang Y."/>
            <person name="Zhao Y."/>
            <person name="Liu Y."/>
            <person name="Song Y."/>
            <person name="Tong Y."/>
            <person name="Lu Y."/>
            <person name="Yang J."/>
            <person name="Xu C."/>
            <person name="Jia M."/>
            <person name="Peters R.J."/>
            <person name="Huang L."/>
            <person name="Gao W."/>
        </authorList>
    </citation>
    <scope>NUCLEOTIDE SEQUENCE [LARGE SCALE GENOMIC DNA]</scope>
    <source>
        <strain evidence="3">cv. XIE 37</strain>
        <tissue evidence="2">Leaf</tissue>
    </source>
</reference>
<gene>
    <name evidence="2" type="ORF">HS088_TW15G00590</name>
</gene>
<keyword evidence="3" id="KW-1185">Reference proteome</keyword>
<dbReference type="EMBL" id="JAAARO010000015">
    <property type="protein sequence ID" value="KAF5735090.1"/>
    <property type="molecule type" value="Genomic_DNA"/>
</dbReference>
<feature type="compositionally biased region" description="Low complexity" evidence="1">
    <location>
        <begin position="126"/>
        <end position="140"/>
    </location>
</feature>
<comment type="caution">
    <text evidence="2">The sequence shown here is derived from an EMBL/GenBank/DDBJ whole genome shotgun (WGS) entry which is preliminary data.</text>
</comment>
<dbReference type="PANTHER" id="PTHR34285">
    <property type="entry name" value="OS08G0510800 PROTEIN"/>
    <property type="match status" value="1"/>
</dbReference>
<evidence type="ECO:0000313" key="3">
    <source>
        <dbReference type="Proteomes" id="UP000593562"/>
    </source>
</evidence>
<dbReference type="AlphaFoldDB" id="A0A7J7CLZ9"/>
<accession>A0A7J7CLZ9</accession>
<dbReference type="InParanoid" id="A0A7J7CLZ9"/>
<name>A0A7J7CLZ9_TRIWF</name>
<evidence type="ECO:0000256" key="1">
    <source>
        <dbReference type="SAM" id="MobiDB-lite"/>
    </source>
</evidence>
<dbReference type="PANTHER" id="PTHR34285:SF6">
    <property type="entry name" value="TRANSMEMBRANE PROTEIN"/>
    <property type="match status" value="1"/>
</dbReference>
<sequence>MKLSFNLRDENQRSPLFKAKIPVTVFSQPFTSTVSANLNTPQDPSFSVSTNYSSGPSARLSYSASTTTVAPFTLSLKSGLGLSGSPRNSPLIFSAHFSLSSTNPSTITSAFSIHFKPQFGHFSLLKTTSSNPNPNSKPNSGSHTIPEANSDSGSRSNGQFGDGLVRDGWQEVKLEPCGGNDNGDVNANSDYTGIGPIGFMPERSLVSRDGKNLWSSRGVAIKARTVLPVTNRVAMNLRWGLNLPADLKGKVPYLTLDKIGIVRVEEVKEVKTITNKSDVGDVELLKGMYLWMKRDLEVLEKENMEMRQSLEGLRSGISSRKSYGESNGGRKTTLPPPNENMGEFDQWRSKRNGEAMPTPNHSLHHFEQWRGKKNGEGSAQRESKKPANQVTDLESELQKAIKAASL</sequence>
<feature type="compositionally biased region" description="Polar residues" evidence="1">
    <location>
        <begin position="141"/>
        <end position="159"/>
    </location>
</feature>
<feature type="region of interest" description="Disordered" evidence="1">
    <location>
        <begin position="311"/>
        <end position="406"/>
    </location>
</feature>
<organism evidence="2 3">
    <name type="scientific">Tripterygium wilfordii</name>
    <name type="common">Thunder God vine</name>
    <dbReference type="NCBI Taxonomy" id="458696"/>
    <lineage>
        <taxon>Eukaryota</taxon>
        <taxon>Viridiplantae</taxon>
        <taxon>Streptophyta</taxon>
        <taxon>Embryophyta</taxon>
        <taxon>Tracheophyta</taxon>
        <taxon>Spermatophyta</taxon>
        <taxon>Magnoliopsida</taxon>
        <taxon>eudicotyledons</taxon>
        <taxon>Gunneridae</taxon>
        <taxon>Pentapetalae</taxon>
        <taxon>rosids</taxon>
        <taxon>fabids</taxon>
        <taxon>Celastrales</taxon>
        <taxon>Celastraceae</taxon>
        <taxon>Tripterygium</taxon>
    </lineage>
</organism>
<protein>
    <submittedName>
        <fullName evidence="2">Uncharacterized protein</fullName>
    </submittedName>
</protein>
<proteinExistence type="predicted"/>